<accession>A0A6G0X7A6</accession>
<dbReference type="Gene3D" id="2.90.10.10">
    <property type="entry name" value="Bulb-type lectin domain"/>
    <property type="match status" value="2"/>
</dbReference>
<dbReference type="Proteomes" id="UP000481153">
    <property type="component" value="Unassembled WGS sequence"/>
</dbReference>
<evidence type="ECO:0000256" key="1">
    <source>
        <dbReference type="SAM" id="SignalP"/>
    </source>
</evidence>
<feature type="signal peptide" evidence="1">
    <location>
        <begin position="1"/>
        <end position="20"/>
    </location>
</feature>
<keyword evidence="1" id="KW-0732">Signal</keyword>
<feature type="domain" description="Bulb-type lectin" evidence="2">
    <location>
        <begin position="36"/>
        <end position="147"/>
    </location>
</feature>
<reference evidence="3 4" key="1">
    <citation type="submission" date="2019-07" db="EMBL/GenBank/DDBJ databases">
        <title>Genomics analysis of Aphanomyces spp. identifies a new class of oomycete effector associated with host adaptation.</title>
        <authorList>
            <person name="Gaulin E."/>
        </authorList>
    </citation>
    <scope>NUCLEOTIDE SEQUENCE [LARGE SCALE GENOMIC DNA]</scope>
    <source>
        <strain evidence="3 4">ATCC 201684</strain>
    </source>
</reference>
<organism evidence="3 4">
    <name type="scientific">Aphanomyces euteiches</name>
    <dbReference type="NCBI Taxonomy" id="100861"/>
    <lineage>
        <taxon>Eukaryota</taxon>
        <taxon>Sar</taxon>
        <taxon>Stramenopiles</taxon>
        <taxon>Oomycota</taxon>
        <taxon>Saprolegniomycetes</taxon>
        <taxon>Saprolegniales</taxon>
        <taxon>Verrucalvaceae</taxon>
        <taxon>Aphanomyces</taxon>
    </lineage>
</organism>
<dbReference type="AlphaFoldDB" id="A0A6G0X7A6"/>
<dbReference type="SUPFAM" id="SSF51110">
    <property type="entry name" value="alpha-D-mannose-specific plant lectins"/>
    <property type="match status" value="1"/>
</dbReference>
<evidence type="ECO:0000313" key="3">
    <source>
        <dbReference type="EMBL" id="KAF0735774.1"/>
    </source>
</evidence>
<gene>
    <name evidence="3" type="ORF">Ae201684_007779</name>
</gene>
<proteinExistence type="predicted"/>
<dbReference type="EMBL" id="VJMJ01000093">
    <property type="protein sequence ID" value="KAF0735774.1"/>
    <property type="molecule type" value="Genomic_DNA"/>
</dbReference>
<feature type="chain" id="PRO_5026185865" description="Bulb-type lectin domain-containing protein" evidence="1">
    <location>
        <begin position="21"/>
        <end position="162"/>
    </location>
</feature>
<evidence type="ECO:0000259" key="2">
    <source>
        <dbReference type="PROSITE" id="PS50927"/>
    </source>
</evidence>
<dbReference type="VEuPathDB" id="FungiDB:AeMF1_000905"/>
<comment type="caution">
    <text evidence="3">The sequence shown here is derived from an EMBL/GenBank/DDBJ whole genome shotgun (WGS) entry which is preliminary data.</text>
</comment>
<name>A0A6G0X7A6_9STRA</name>
<evidence type="ECO:0000313" key="4">
    <source>
        <dbReference type="Proteomes" id="UP000481153"/>
    </source>
</evidence>
<dbReference type="InterPro" id="IPR036426">
    <property type="entry name" value="Bulb-type_lectin_dom_sf"/>
</dbReference>
<protein>
    <recommendedName>
        <fullName evidence="2">Bulb-type lectin domain-containing protein</fullName>
    </recommendedName>
</protein>
<sequence>MCRGILKSLVLSLVLSIVLADYCDICNDDNVQTTLRSHSPQHAMLLAGFSLKTPSNATALSFQLDSNVVLLNAAGKPTWDTRTQGKDANRLVMQDDGNLVLLTTLDKPIWASQTSRIGQSPFCFHFSDLQPPTVWDSQCYALFSSKNGVYRPRAASDLKDIA</sequence>
<dbReference type="InterPro" id="IPR001480">
    <property type="entry name" value="Bulb-type_lectin_dom"/>
</dbReference>
<dbReference type="PROSITE" id="PS50927">
    <property type="entry name" value="BULB_LECTIN"/>
    <property type="match status" value="1"/>
</dbReference>
<keyword evidence="4" id="KW-1185">Reference proteome</keyword>